<dbReference type="AlphaFoldDB" id="A0A8J8YR87"/>
<dbReference type="EMBL" id="CM000148">
    <property type="protein sequence ID" value="EEE51751.1"/>
    <property type="molecule type" value="Genomic_DNA"/>
</dbReference>
<organism evidence="2">
    <name type="scientific">Oryza sativa subsp. japonica</name>
    <name type="common">Rice</name>
    <dbReference type="NCBI Taxonomy" id="39947"/>
    <lineage>
        <taxon>Eukaryota</taxon>
        <taxon>Viridiplantae</taxon>
        <taxon>Streptophyta</taxon>
        <taxon>Embryophyta</taxon>
        <taxon>Tracheophyta</taxon>
        <taxon>Spermatophyta</taxon>
        <taxon>Magnoliopsida</taxon>
        <taxon>Liliopsida</taxon>
        <taxon>Poales</taxon>
        <taxon>Poaceae</taxon>
        <taxon>BOP clade</taxon>
        <taxon>Oryzoideae</taxon>
        <taxon>Oryzeae</taxon>
        <taxon>Oryzinae</taxon>
        <taxon>Oryza</taxon>
        <taxon>Oryza sativa</taxon>
    </lineage>
</organism>
<gene>
    <name evidence="2" type="ORF">OsJ_33181</name>
</gene>
<accession>A0A8J8YR87</accession>
<reference evidence="2" key="1">
    <citation type="journal article" date="2005" name="PLoS Biol.">
        <title>The genomes of Oryza sativa: a history of duplications.</title>
        <authorList>
            <person name="Yu J."/>
            <person name="Wang J."/>
            <person name="Lin W."/>
            <person name="Li S."/>
            <person name="Li H."/>
            <person name="Zhou J."/>
            <person name="Ni P."/>
            <person name="Dong W."/>
            <person name="Hu S."/>
            <person name="Zeng C."/>
            <person name="Zhang J."/>
            <person name="Zhang Y."/>
            <person name="Li R."/>
            <person name="Xu Z."/>
            <person name="Li S."/>
            <person name="Li X."/>
            <person name="Zheng H."/>
            <person name="Cong L."/>
            <person name="Lin L."/>
            <person name="Yin J."/>
            <person name="Geng J."/>
            <person name="Li G."/>
            <person name="Shi J."/>
            <person name="Liu J."/>
            <person name="Lv H."/>
            <person name="Li J."/>
            <person name="Wang J."/>
            <person name="Deng Y."/>
            <person name="Ran L."/>
            <person name="Shi X."/>
            <person name="Wang X."/>
            <person name="Wu Q."/>
            <person name="Li C."/>
            <person name="Ren X."/>
            <person name="Wang J."/>
            <person name="Wang X."/>
            <person name="Li D."/>
            <person name="Liu D."/>
            <person name="Zhang X."/>
            <person name="Ji Z."/>
            <person name="Zhao W."/>
            <person name="Sun Y."/>
            <person name="Zhang Z."/>
            <person name="Bao J."/>
            <person name="Han Y."/>
            <person name="Dong L."/>
            <person name="Ji J."/>
            <person name="Chen P."/>
            <person name="Wu S."/>
            <person name="Liu J."/>
            <person name="Xiao Y."/>
            <person name="Bu D."/>
            <person name="Tan J."/>
            <person name="Yang L."/>
            <person name="Ye C."/>
            <person name="Zhang J."/>
            <person name="Xu J."/>
            <person name="Zhou Y."/>
            <person name="Yu Y."/>
            <person name="Zhang B."/>
            <person name="Zhuang S."/>
            <person name="Wei H."/>
            <person name="Liu B."/>
            <person name="Lei M."/>
            <person name="Yu H."/>
            <person name="Li Y."/>
            <person name="Xu H."/>
            <person name="Wei S."/>
            <person name="He X."/>
            <person name="Fang L."/>
            <person name="Zhang Z."/>
            <person name="Zhang Y."/>
            <person name="Huang X."/>
            <person name="Su Z."/>
            <person name="Tong W."/>
            <person name="Li J."/>
            <person name="Tong Z."/>
            <person name="Li S."/>
            <person name="Ye J."/>
            <person name="Wang L."/>
            <person name="Fang L."/>
            <person name="Lei T."/>
            <person name="Chen C."/>
            <person name="Chen H."/>
            <person name="Xu Z."/>
            <person name="Li H."/>
            <person name="Huang H."/>
            <person name="Zhang F."/>
            <person name="Xu H."/>
            <person name="Li N."/>
            <person name="Zhao C."/>
            <person name="Li S."/>
            <person name="Dong L."/>
            <person name="Huang Y."/>
            <person name="Li L."/>
            <person name="Xi Y."/>
            <person name="Qi Q."/>
            <person name="Li W."/>
            <person name="Zhang B."/>
            <person name="Hu W."/>
            <person name="Zhang Y."/>
            <person name="Tian X."/>
            <person name="Jiao Y."/>
            <person name="Liang X."/>
            <person name="Jin J."/>
            <person name="Gao L."/>
            <person name="Zheng W."/>
            <person name="Hao B."/>
            <person name="Liu S."/>
            <person name="Wang W."/>
            <person name="Yuan L."/>
            <person name="Cao M."/>
            <person name="McDermott J."/>
            <person name="Samudrala R."/>
            <person name="Wang J."/>
            <person name="Wong G.K."/>
            <person name="Yang H."/>
        </authorList>
    </citation>
    <scope>NUCLEOTIDE SEQUENCE [LARGE SCALE GENOMIC DNA]</scope>
</reference>
<dbReference type="Proteomes" id="UP000007752">
    <property type="component" value="Chromosome 11"/>
</dbReference>
<sequence>MSSSEPKPLHCLLRRGSKLPEPEPLLNLPLLRESISIPADEPDTTKHKRASGHCPRSSRSPNNIGSGRRHGHNDGSVEERWWHGPSGDDAGRGSTSGRQKMRTTAPPSYGSREALLPLRRLPCRLRIDLGGAASLSSSTPSSTFYLPHCCCHAVAASSSSRCGGGDLPEPTRRIWPKRRSRRWRPQALAVVAEKLEERSGNFGSIVPASQGSSPLLFLTMLAEK</sequence>
<protein>
    <submittedName>
        <fullName evidence="2">Uncharacterized protein</fullName>
    </submittedName>
</protein>
<proteinExistence type="predicted"/>
<feature type="compositionally biased region" description="Basic and acidic residues" evidence="1">
    <location>
        <begin position="72"/>
        <end position="82"/>
    </location>
</feature>
<evidence type="ECO:0000256" key="1">
    <source>
        <dbReference type="SAM" id="MobiDB-lite"/>
    </source>
</evidence>
<evidence type="ECO:0000313" key="2">
    <source>
        <dbReference type="EMBL" id="EEE51751.1"/>
    </source>
</evidence>
<feature type="region of interest" description="Disordered" evidence="1">
    <location>
        <begin position="1"/>
        <end position="110"/>
    </location>
</feature>
<name>A0A8J8YR87_ORYSJ</name>
<reference evidence="2" key="2">
    <citation type="submission" date="2008-12" db="EMBL/GenBank/DDBJ databases">
        <title>Improved gene annotation of the rice (Oryza sativa) genomes.</title>
        <authorList>
            <person name="Wang J."/>
            <person name="Li R."/>
            <person name="Fan W."/>
            <person name="Huang Q."/>
            <person name="Zhang J."/>
            <person name="Zhou Y."/>
            <person name="Hu Y."/>
            <person name="Zi S."/>
            <person name="Li J."/>
            <person name="Ni P."/>
            <person name="Zheng H."/>
            <person name="Zhang Y."/>
            <person name="Zhao M."/>
            <person name="Hao Q."/>
            <person name="McDermott J."/>
            <person name="Samudrala R."/>
            <person name="Kristiansen K."/>
            <person name="Wong G.K.-S."/>
        </authorList>
    </citation>
    <scope>NUCLEOTIDE SEQUENCE</scope>
</reference>